<dbReference type="Gene3D" id="3.90.470.10">
    <property type="entry name" value="Ribosomal protein L22/L17"/>
    <property type="match status" value="1"/>
</dbReference>
<comment type="caution">
    <text evidence="6">The sequence shown here is derived from an EMBL/GenBank/DDBJ whole genome shotgun (WGS) entry which is preliminary data.</text>
</comment>
<dbReference type="GO" id="GO:0006412">
    <property type="term" value="P:translation"/>
    <property type="evidence" value="ECO:0007669"/>
    <property type="project" value="InterPro"/>
</dbReference>
<dbReference type="PANTHER" id="PTHR13501">
    <property type="entry name" value="CHLOROPLAST 50S RIBOSOMAL PROTEIN L22-RELATED"/>
    <property type="match status" value="1"/>
</dbReference>
<dbReference type="SUPFAM" id="SSF54843">
    <property type="entry name" value="Ribosomal protein L22"/>
    <property type="match status" value="1"/>
</dbReference>
<evidence type="ECO:0000256" key="4">
    <source>
        <dbReference type="RuleBase" id="RU004005"/>
    </source>
</evidence>
<feature type="compositionally biased region" description="Polar residues" evidence="5">
    <location>
        <begin position="87"/>
        <end position="100"/>
    </location>
</feature>
<reference evidence="6" key="1">
    <citation type="journal article" date="2020" name="Stud. Mycol.">
        <title>101 Dothideomycetes genomes: a test case for predicting lifestyles and emergence of pathogens.</title>
        <authorList>
            <person name="Haridas S."/>
            <person name="Albert R."/>
            <person name="Binder M."/>
            <person name="Bloem J."/>
            <person name="Labutti K."/>
            <person name="Salamov A."/>
            <person name="Andreopoulos B."/>
            <person name="Baker S."/>
            <person name="Barry K."/>
            <person name="Bills G."/>
            <person name="Bluhm B."/>
            <person name="Cannon C."/>
            <person name="Castanera R."/>
            <person name="Culley D."/>
            <person name="Daum C."/>
            <person name="Ezra D."/>
            <person name="Gonzalez J."/>
            <person name="Henrissat B."/>
            <person name="Kuo A."/>
            <person name="Liang C."/>
            <person name="Lipzen A."/>
            <person name="Lutzoni F."/>
            <person name="Magnuson J."/>
            <person name="Mondo S."/>
            <person name="Nolan M."/>
            <person name="Ohm R."/>
            <person name="Pangilinan J."/>
            <person name="Park H.-J."/>
            <person name="Ramirez L."/>
            <person name="Alfaro M."/>
            <person name="Sun H."/>
            <person name="Tritt A."/>
            <person name="Yoshinaga Y."/>
            <person name="Zwiers L.-H."/>
            <person name="Turgeon B."/>
            <person name="Goodwin S."/>
            <person name="Spatafora J."/>
            <person name="Crous P."/>
            <person name="Grigoriev I."/>
        </authorList>
    </citation>
    <scope>NUCLEOTIDE SEQUENCE</scope>
    <source>
        <strain evidence="6">CBS 125425</strain>
    </source>
</reference>
<keyword evidence="7" id="KW-1185">Reference proteome</keyword>
<evidence type="ECO:0000256" key="5">
    <source>
        <dbReference type="SAM" id="MobiDB-lite"/>
    </source>
</evidence>
<accession>A0A9P4UYB0</accession>
<gene>
    <name evidence="6" type="ORF">EJ04DRAFT_58655</name>
</gene>
<organism evidence="6 7">
    <name type="scientific">Polyplosphaeria fusca</name>
    <dbReference type="NCBI Taxonomy" id="682080"/>
    <lineage>
        <taxon>Eukaryota</taxon>
        <taxon>Fungi</taxon>
        <taxon>Dikarya</taxon>
        <taxon>Ascomycota</taxon>
        <taxon>Pezizomycotina</taxon>
        <taxon>Dothideomycetes</taxon>
        <taxon>Pleosporomycetidae</taxon>
        <taxon>Pleosporales</taxon>
        <taxon>Tetraplosphaeriaceae</taxon>
        <taxon>Polyplosphaeria</taxon>
    </lineage>
</organism>
<keyword evidence="3 4" id="KW-0687">Ribonucleoprotein</keyword>
<dbReference type="InterPro" id="IPR001063">
    <property type="entry name" value="Ribosomal_uL22"/>
</dbReference>
<proteinExistence type="inferred from homology"/>
<comment type="similarity">
    <text evidence="1 4">Belongs to the universal ribosomal protein uL22 family.</text>
</comment>
<feature type="compositionally biased region" description="Basic and acidic residues" evidence="5">
    <location>
        <begin position="259"/>
        <end position="273"/>
    </location>
</feature>
<dbReference type="Proteomes" id="UP000799444">
    <property type="component" value="Unassembled WGS sequence"/>
</dbReference>
<evidence type="ECO:0000256" key="1">
    <source>
        <dbReference type="ARBA" id="ARBA00009451"/>
    </source>
</evidence>
<feature type="region of interest" description="Disordered" evidence="5">
    <location>
        <begin position="87"/>
        <end position="126"/>
    </location>
</feature>
<dbReference type="AlphaFoldDB" id="A0A9P4UYB0"/>
<dbReference type="InterPro" id="IPR047867">
    <property type="entry name" value="Ribosomal_uL22_bac/org-type"/>
</dbReference>
<dbReference type="EMBL" id="ML996233">
    <property type="protein sequence ID" value="KAF2729856.1"/>
    <property type="molecule type" value="Genomic_DNA"/>
</dbReference>
<protein>
    <submittedName>
        <fullName evidence="6">Uncharacterized protein</fullName>
    </submittedName>
</protein>
<evidence type="ECO:0000256" key="3">
    <source>
        <dbReference type="ARBA" id="ARBA00023274"/>
    </source>
</evidence>
<dbReference type="OrthoDB" id="416470at2759"/>
<dbReference type="Pfam" id="PF00237">
    <property type="entry name" value="Ribosomal_L22"/>
    <property type="match status" value="1"/>
</dbReference>
<evidence type="ECO:0000313" key="6">
    <source>
        <dbReference type="EMBL" id="KAF2729856.1"/>
    </source>
</evidence>
<dbReference type="GO" id="GO:0003735">
    <property type="term" value="F:structural constituent of ribosome"/>
    <property type="evidence" value="ECO:0007669"/>
    <property type="project" value="InterPro"/>
</dbReference>
<dbReference type="PANTHER" id="PTHR13501:SF10">
    <property type="entry name" value="LARGE RIBOSOMAL SUBUNIT PROTEIN UL22M"/>
    <property type="match status" value="1"/>
</dbReference>
<feature type="region of interest" description="Disordered" evidence="5">
    <location>
        <begin position="254"/>
        <end position="273"/>
    </location>
</feature>
<evidence type="ECO:0000256" key="2">
    <source>
        <dbReference type="ARBA" id="ARBA00022980"/>
    </source>
</evidence>
<dbReference type="GO" id="GO:0015934">
    <property type="term" value="C:large ribosomal subunit"/>
    <property type="evidence" value="ECO:0007669"/>
    <property type="project" value="InterPro"/>
</dbReference>
<evidence type="ECO:0000313" key="7">
    <source>
        <dbReference type="Proteomes" id="UP000799444"/>
    </source>
</evidence>
<name>A0A9P4UYB0_9PLEO</name>
<dbReference type="InterPro" id="IPR036394">
    <property type="entry name" value="Ribosomal_uL22_sf"/>
</dbReference>
<keyword evidence="2 4" id="KW-0689">Ribosomal protein</keyword>
<sequence length="342" mass="38662">MPWGLNSPLFTLLEPPTTTYNHLQPPTTIYHHHNTDTIHPGLILPSLRHPSRPLSLSSIISRIRGGPSNPPSPTDLARRVLQKSQLKANRNKNRQSQNPPTRGHLPRSSLLHPKNIVPGVDADTPPSVREAMEQRHNLQRRRMAAERNAALRAQKLDPEAPARRAWERERVIEGIRARGRVSAEIKRLRSERQHLYRSSNLPTSTKKLTKLMHQIAGKTVEEAAVQLRFSKKKVARDVLRGLLTARDEAVVSRGMGRSETARSRADGARVADKQGSEGVEIELKRGGTKRVVDEREIYVDQAWVGKGEHRKSPEYRAKGQVNILTHRTTSEYCYRGVYGWEG</sequence>